<gene>
    <name evidence="11" type="ORF">LPLAT_LOCUS3712</name>
</gene>
<dbReference type="GO" id="GO:0005549">
    <property type="term" value="F:odorant binding"/>
    <property type="evidence" value="ECO:0007669"/>
    <property type="project" value="InterPro"/>
</dbReference>
<evidence type="ECO:0000256" key="8">
    <source>
        <dbReference type="ARBA" id="ARBA00023170"/>
    </source>
</evidence>
<dbReference type="GO" id="GO:0004984">
    <property type="term" value="F:olfactory receptor activity"/>
    <property type="evidence" value="ECO:0007669"/>
    <property type="project" value="InterPro"/>
</dbReference>
<keyword evidence="3 10" id="KW-0716">Sensory transduction</keyword>
<evidence type="ECO:0000256" key="2">
    <source>
        <dbReference type="ARBA" id="ARBA00022475"/>
    </source>
</evidence>
<reference evidence="11" key="1">
    <citation type="submission" date="2024-04" db="EMBL/GenBank/DDBJ databases">
        <authorList>
            <consortium name="Molecular Ecology Group"/>
        </authorList>
    </citation>
    <scope>NUCLEOTIDE SEQUENCE</scope>
</reference>
<feature type="transmembrane region" description="Helical" evidence="10">
    <location>
        <begin position="174"/>
        <end position="194"/>
    </location>
</feature>
<proteinExistence type="inferred from homology"/>
<comment type="subcellular location">
    <subcellularLocation>
        <location evidence="1 10">Cell membrane</location>
        <topology evidence="1 10">Multi-pass membrane protein</topology>
    </subcellularLocation>
</comment>
<accession>A0AAV2NC56</accession>
<protein>
    <recommendedName>
        <fullName evidence="10">Odorant receptor</fullName>
    </recommendedName>
</protein>
<keyword evidence="9 10" id="KW-0807">Transducer</keyword>
<feature type="transmembrane region" description="Helical" evidence="10">
    <location>
        <begin position="199"/>
        <end position="219"/>
    </location>
</feature>
<evidence type="ECO:0000256" key="9">
    <source>
        <dbReference type="ARBA" id="ARBA00023224"/>
    </source>
</evidence>
<keyword evidence="5 10" id="KW-0552">Olfaction</keyword>
<evidence type="ECO:0000313" key="11">
    <source>
        <dbReference type="EMBL" id="CAL1677737.1"/>
    </source>
</evidence>
<comment type="similarity">
    <text evidence="10">Belongs to the insect chemoreceptor superfamily. Heteromeric odorant receptor channel (TC 1.A.69) family.</text>
</comment>
<dbReference type="GO" id="GO:0007165">
    <property type="term" value="P:signal transduction"/>
    <property type="evidence" value="ECO:0007669"/>
    <property type="project" value="UniProtKB-KW"/>
</dbReference>
<evidence type="ECO:0000256" key="6">
    <source>
        <dbReference type="ARBA" id="ARBA00022989"/>
    </source>
</evidence>
<dbReference type="GO" id="GO:0005886">
    <property type="term" value="C:plasma membrane"/>
    <property type="evidence" value="ECO:0007669"/>
    <property type="project" value="UniProtKB-SubCell"/>
</dbReference>
<evidence type="ECO:0000313" key="12">
    <source>
        <dbReference type="Proteomes" id="UP001497644"/>
    </source>
</evidence>
<keyword evidence="8 10" id="KW-0675">Receptor</keyword>
<dbReference type="PANTHER" id="PTHR21137:SF35">
    <property type="entry name" value="ODORANT RECEPTOR 19A-RELATED"/>
    <property type="match status" value="1"/>
</dbReference>
<evidence type="ECO:0000256" key="5">
    <source>
        <dbReference type="ARBA" id="ARBA00022725"/>
    </source>
</evidence>
<dbReference type="Pfam" id="PF02949">
    <property type="entry name" value="7tm_6"/>
    <property type="match status" value="1"/>
</dbReference>
<feature type="transmembrane region" description="Helical" evidence="10">
    <location>
        <begin position="126"/>
        <end position="147"/>
    </location>
</feature>
<keyword evidence="2" id="KW-1003">Cell membrane</keyword>
<feature type="transmembrane region" description="Helical" evidence="10">
    <location>
        <begin position="65"/>
        <end position="84"/>
    </location>
</feature>
<feature type="transmembrane region" description="Helical" evidence="10">
    <location>
        <begin position="314"/>
        <end position="336"/>
    </location>
</feature>
<evidence type="ECO:0000256" key="4">
    <source>
        <dbReference type="ARBA" id="ARBA00022692"/>
    </source>
</evidence>
<evidence type="ECO:0000256" key="7">
    <source>
        <dbReference type="ARBA" id="ARBA00023136"/>
    </source>
</evidence>
<dbReference type="Proteomes" id="UP001497644">
    <property type="component" value="Chromosome 13"/>
</dbReference>
<feature type="transmembrane region" description="Helical" evidence="10">
    <location>
        <begin position="279"/>
        <end position="302"/>
    </location>
</feature>
<sequence>MHAEMEEYYATNKFFLSRIGGWPYQHKVLKMLLPCILTIVQYSVIATEIILLHDTWGDVDTAVESVINITIIAGASTKLINIVVNNGKFRRLLRLMNDHWNVFNSKSERYILKYYADIGQKVTKYYTAYCCTILVLYLLIPLIPRILDIAIPLNESRPLKYIFPAEYRVDKEKYYYPILIHAYMSSVITVGIVLSIDTMYIICVLHACSLFMAICHRLENIMGQTNVKTYDNEKIRARTHYHLFIERHDSINDDYRELMICLKKHQLALEYVQILDSTFTHVTFVLLSLNVLIMSVIGLHLINKLGQTEEVIRYICVTVGAFTHLVCMCFPGQLLINRSTEVFDKA</sequence>
<keyword evidence="4 10" id="KW-0812">Transmembrane</keyword>
<keyword evidence="6 10" id="KW-1133">Transmembrane helix</keyword>
<dbReference type="PANTHER" id="PTHR21137">
    <property type="entry name" value="ODORANT RECEPTOR"/>
    <property type="match status" value="1"/>
</dbReference>
<evidence type="ECO:0000256" key="3">
    <source>
        <dbReference type="ARBA" id="ARBA00022606"/>
    </source>
</evidence>
<dbReference type="AlphaFoldDB" id="A0AAV2NC56"/>
<evidence type="ECO:0000256" key="10">
    <source>
        <dbReference type="RuleBase" id="RU351113"/>
    </source>
</evidence>
<organism evidence="11 12">
    <name type="scientific">Lasius platythorax</name>
    <dbReference type="NCBI Taxonomy" id="488582"/>
    <lineage>
        <taxon>Eukaryota</taxon>
        <taxon>Metazoa</taxon>
        <taxon>Ecdysozoa</taxon>
        <taxon>Arthropoda</taxon>
        <taxon>Hexapoda</taxon>
        <taxon>Insecta</taxon>
        <taxon>Pterygota</taxon>
        <taxon>Neoptera</taxon>
        <taxon>Endopterygota</taxon>
        <taxon>Hymenoptera</taxon>
        <taxon>Apocrita</taxon>
        <taxon>Aculeata</taxon>
        <taxon>Formicoidea</taxon>
        <taxon>Formicidae</taxon>
        <taxon>Formicinae</taxon>
        <taxon>Lasius</taxon>
        <taxon>Lasius</taxon>
    </lineage>
</organism>
<keyword evidence="12" id="KW-1185">Reference proteome</keyword>
<name>A0AAV2NC56_9HYME</name>
<feature type="transmembrane region" description="Helical" evidence="10">
    <location>
        <begin position="31"/>
        <end position="53"/>
    </location>
</feature>
<evidence type="ECO:0000256" key="1">
    <source>
        <dbReference type="ARBA" id="ARBA00004651"/>
    </source>
</evidence>
<dbReference type="InterPro" id="IPR004117">
    <property type="entry name" value="7tm6_olfct_rcpt"/>
</dbReference>
<dbReference type="EMBL" id="OZ034836">
    <property type="protein sequence ID" value="CAL1677737.1"/>
    <property type="molecule type" value="Genomic_DNA"/>
</dbReference>
<keyword evidence="7 10" id="KW-0472">Membrane</keyword>